<dbReference type="EMBL" id="JAPNNL010000204">
    <property type="protein sequence ID" value="MDA0638100.1"/>
    <property type="molecule type" value="Genomic_DNA"/>
</dbReference>
<dbReference type="SUPFAM" id="SSF56801">
    <property type="entry name" value="Acetyl-CoA synthetase-like"/>
    <property type="match status" value="1"/>
</dbReference>
<evidence type="ECO:0000256" key="1">
    <source>
        <dbReference type="SAM" id="MobiDB-lite"/>
    </source>
</evidence>
<sequence length="536" mass="58820">MTAQRTRPASLTAQRTSPASLTGRRLSRVQIGEWIDMAAKRSPDRACFVTGSGTRTFAEVRDRVHRLARGLQEMGLTQGERVAVLDTDSPEYVETFLALFKLGAVAVPLNFRLSPAEITTLLRSAEASWAFVGDRYADGVLAVRDDLDHLDHVVGFGAAAGTVSFDEVLRRGAAGSPREAFVDDEDIVALAYTSGTTGLPKGVMQSHRMWKTMVSNAILEYRFLRDEFRYSASPLYHVAGLSLVLNAICRGSASLIVPQWDPAELLRWCRQGLTDVFLVPTMISALLRQPDVRPDDFATLRSVFYGAAPMSPELLTQAMAMMRCDFYNGFGAGTEAGMQTVLTPEDHLRALDGHPHLLRSVGRPGFNIDLQIWDAAGEEVPVGTVGEIVTRSDMVMSGYHGQPEKTAQVISDGWFKGGDLGYLDQDGYLYLAGRKDDMIIRGGENVYPLEIEATLFAHPGVVECAVVGVPDPHWGETVRAHVVLAGGVEATPEELQAFCRERLAKYKVPDHIRIHSETLPKNASGKVLHRLLREQS</sequence>
<dbReference type="Gene3D" id="3.30.300.30">
    <property type="match status" value="1"/>
</dbReference>
<dbReference type="Gene3D" id="3.40.50.12780">
    <property type="entry name" value="N-terminal domain of ligase-like"/>
    <property type="match status" value="1"/>
</dbReference>
<dbReference type="Pfam" id="PF13193">
    <property type="entry name" value="AMP-binding_C"/>
    <property type="match status" value="1"/>
</dbReference>
<evidence type="ECO:0000313" key="4">
    <source>
        <dbReference type="EMBL" id="MDA0638100.1"/>
    </source>
</evidence>
<dbReference type="Proteomes" id="UP001144036">
    <property type="component" value="Unassembled WGS sequence"/>
</dbReference>
<name>A0ABT4SM83_9ACTN</name>
<dbReference type="InterPro" id="IPR045851">
    <property type="entry name" value="AMP-bd_C_sf"/>
</dbReference>
<protein>
    <submittedName>
        <fullName evidence="4">AMP-binding protein</fullName>
    </submittedName>
</protein>
<dbReference type="InterPro" id="IPR020845">
    <property type="entry name" value="AMP-binding_CS"/>
</dbReference>
<keyword evidence="5" id="KW-1185">Reference proteome</keyword>
<dbReference type="InterPro" id="IPR050237">
    <property type="entry name" value="ATP-dep_AMP-bd_enzyme"/>
</dbReference>
<gene>
    <name evidence="4" type="ORF">OUY22_32225</name>
</gene>
<dbReference type="InterPro" id="IPR042099">
    <property type="entry name" value="ANL_N_sf"/>
</dbReference>
<evidence type="ECO:0000259" key="3">
    <source>
        <dbReference type="Pfam" id="PF13193"/>
    </source>
</evidence>
<evidence type="ECO:0000313" key="5">
    <source>
        <dbReference type="Proteomes" id="UP001144036"/>
    </source>
</evidence>
<feature type="compositionally biased region" description="Polar residues" evidence="1">
    <location>
        <begin position="1"/>
        <end position="20"/>
    </location>
</feature>
<feature type="region of interest" description="Disordered" evidence="1">
    <location>
        <begin position="1"/>
        <end position="22"/>
    </location>
</feature>
<evidence type="ECO:0000259" key="2">
    <source>
        <dbReference type="Pfam" id="PF00501"/>
    </source>
</evidence>
<accession>A0ABT4SM83</accession>
<organism evidence="4 5">
    <name type="scientific">Nonomuraea corallina</name>
    <dbReference type="NCBI Taxonomy" id="2989783"/>
    <lineage>
        <taxon>Bacteria</taxon>
        <taxon>Bacillati</taxon>
        <taxon>Actinomycetota</taxon>
        <taxon>Actinomycetes</taxon>
        <taxon>Streptosporangiales</taxon>
        <taxon>Streptosporangiaceae</taxon>
        <taxon>Nonomuraea</taxon>
    </lineage>
</organism>
<proteinExistence type="predicted"/>
<dbReference type="PROSITE" id="PS00455">
    <property type="entry name" value="AMP_BINDING"/>
    <property type="match status" value="1"/>
</dbReference>
<comment type="caution">
    <text evidence="4">The sequence shown here is derived from an EMBL/GenBank/DDBJ whole genome shotgun (WGS) entry which is preliminary data.</text>
</comment>
<feature type="domain" description="AMP-dependent synthetase/ligase" evidence="2">
    <location>
        <begin position="37"/>
        <end position="400"/>
    </location>
</feature>
<dbReference type="Pfam" id="PF00501">
    <property type="entry name" value="AMP-binding"/>
    <property type="match status" value="1"/>
</dbReference>
<dbReference type="InterPro" id="IPR000873">
    <property type="entry name" value="AMP-dep_synth/lig_dom"/>
</dbReference>
<dbReference type="PANTHER" id="PTHR43767">
    <property type="entry name" value="LONG-CHAIN-FATTY-ACID--COA LIGASE"/>
    <property type="match status" value="1"/>
</dbReference>
<feature type="domain" description="AMP-binding enzyme C-terminal" evidence="3">
    <location>
        <begin position="450"/>
        <end position="526"/>
    </location>
</feature>
<dbReference type="InterPro" id="IPR025110">
    <property type="entry name" value="AMP-bd_C"/>
</dbReference>
<dbReference type="PANTHER" id="PTHR43767:SF1">
    <property type="entry name" value="NONRIBOSOMAL PEPTIDE SYNTHASE PES1 (EUROFUNG)-RELATED"/>
    <property type="match status" value="1"/>
</dbReference>
<reference evidence="4" key="1">
    <citation type="submission" date="2022-11" db="EMBL/GenBank/DDBJ databases">
        <title>Nonomuraea corallina sp. nov., a new species of the genus Nonomuraea isolated from sea side sediment in Thai sea.</title>
        <authorList>
            <person name="Ngamcharungchit C."/>
            <person name="Matsumoto A."/>
            <person name="Suriyachadkun C."/>
            <person name="Panbangred W."/>
            <person name="Inahashi Y."/>
            <person name="Intra B."/>
        </authorList>
    </citation>
    <scope>NUCLEOTIDE SEQUENCE</scope>
    <source>
        <strain evidence="4">MCN248</strain>
    </source>
</reference>
<dbReference type="RefSeq" id="WP_270159029.1">
    <property type="nucleotide sequence ID" value="NZ_JAPNNL010000204.1"/>
</dbReference>